<dbReference type="GO" id="GO:0008270">
    <property type="term" value="F:zinc ion binding"/>
    <property type="evidence" value="ECO:0007669"/>
    <property type="project" value="UniProtKB-KW"/>
</dbReference>
<feature type="region of interest" description="Disordered" evidence="8">
    <location>
        <begin position="713"/>
        <end position="733"/>
    </location>
</feature>
<dbReference type="FunFam" id="3.30.160.60:FF:000065">
    <property type="entry name" value="B-cell CLL/lymphoma 6, member B"/>
    <property type="match status" value="1"/>
</dbReference>
<evidence type="ECO:0000259" key="9">
    <source>
        <dbReference type="PROSITE" id="PS50157"/>
    </source>
</evidence>
<name>A0A834R9C7_SARSC</name>
<reference evidence="10" key="2">
    <citation type="submission" date="2020-01" db="EMBL/GenBank/DDBJ databases">
        <authorList>
            <person name="Korhonen P.K.K."/>
            <person name="Guangxu M.G."/>
            <person name="Wang T.W."/>
            <person name="Stroehlein A.J.S."/>
            <person name="Young N.D."/>
            <person name="Ang C.-S.A."/>
            <person name="Fernando D.W.F."/>
            <person name="Lu H.L."/>
            <person name="Taylor S.T."/>
            <person name="Ehtesham M.E.M."/>
            <person name="Najaraj S.H.N."/>
            <person name="Harsha G.H.G."/>
            <person name="Madugundu A.M."/>
            <person name="Renuse S.R."/>
            <person name="Holt D.H."/>
            <person name="Pandey A.P."/>
            <person name="Papenfuss A.P."/>
            <person name="Gasser R.B.G."/>
            <person name="Fischer K.F."/>
        </authorList>
    </citation>
    <scope>NUCLEOTIDE SEQUENCE</scope>
    <source>
        <strain evidence="10">SSS_KF_BRIS2020</strain>
    </source>
</reference>
<feature type="region of interest" description="Disordered" evidence="8">
    <location>
        <begin position="389"/>
        <end position="410"/>
    </location>
</feature>
<evidence type="ECO:0000256" key="3">
    <source>
        <dbReference type="ARBA" id="ARBA00022771"/>
    </source>
</evidence>
<evidence type="ECO:0000313" key="12">
    <source>
        <dbReference type="Proteomes" id="UP000070412"/>
    </source>
</evidence>
<keyword evidence="5" id="KW-0539">Nucleus</keyword>
<dbReference type="Pfam" id="PF00096">
    <property type="entry name" value="zf-C2H2"/>
    <property type="match status" value="2"/>
</dbReference>
<accession>A0A834R9C7</accession>
<organism evidence="10">
    <name type="scientific">Sarcoptes scabiei</name>
    <name type="common">Itch mite</name>
    <name type="synonym">Acarus scabiei</name>
    <dbReference type="NCBI Taxonomy" id="52283"/>
    <lineage>
        <taxon>Eukaryota</taxon>
        <taxon>Metazoa</taxon>
        <taxon>Ecdysozoa</taxon>
        <taxon>Arthropoda</taxon>
        <taxon>Chelicerata</taxon>
        <taxon>Arachnida</taxon>
        <taxon>Acari</taxon>
        <taxon>Acariformes</taxon>
        <taxon>Sarcoptiformes</taxon>
        <taxon>Astigmata</taxon>
        <taxon>Psoroptidia</taxon>
        <taxon>Sarcoptoidea</taxon>
        <taxon>Sarcoptidae</taxon>
        <taxon>Sarcoptinae</taxon>
        <taxon>Sarcoptes</taxon>
    </lineage>
</organism>
<keyword evidence="12" id="KW-1185">Reference proteome</keyword>
<dbReference type="InterPro" id="IPR036236">
    <property type="entry name" value="Znf_C2H2_sf"/>
</dbReference>
<protein>
    <submittedName>
        <fullName evidence="10">Putative transcription factor Ovo-like 1</fullName>
    </submittedName>
</protein>
<dbReference type="AlphaFoldDB" id="A0A834R9C7"/>
<sequence>MFCVAFELLAFDQERPEKIIFEHYRIGFPFFKLNFIKGPIMTEIQAPSAISGLPGDSVLPRIFDDELDDQNSMDAFLDLPPDVDADDFEVIELNEDHRKSILSILNESMPELESLKTMSDVNHLYTRLTCLVNYFNEFFHIYELWPYLDRMPVNFSTRAAIKTFIVSNDQELLHDLKTYFQRWLRLFYSSEDIIESFDLSCESIEIIILMVLNVFNIIRFSLPHLRGILDKQWIQLQSFESKLKPVVKYERIVEILLKQLMKERIFNQMNLNKKIELLQTLNDRDSEIVRLKSNLAELESSMKERNEITIVANDPPISAKNVSIDSTKSSITTRRNQQQSAIAQNGLSTKARLKTENKAAVVPIKQELDNTNSSTILYDVDVNIIQQSNVSLPPPNKKFKSEPMTLESDELDPNDLDVFLLSQRRRGRPKKFSSQDLDDQSEADSTSPPRRKIVSSTKFFSSQDLVQGNLLGKNRKSRVPSSIVCEAMNVNPNCESKVSSVDSYKLCKNSLLKPILPTNISYPKQSIITNNSIVNDSKSFLVKNFDFRKSFSANGNSTRSKSLIINPSDRQTLPALISMETPLMNEKQKRPPPIHTQSSLNITKAIKNTNSTVENLLTYCCIDDRNNMVTCKICCEQFENLQSFRMHVPQHGRMFVCEYCQKIFPNRYKLNRHITCHTGERPFHCTECPKRFTRTDKLREHIKAIHLKQKKYTEAQIQSTSSHRQPNTLIPNKSNNIIRSQMNIDSKISDLQSSLLRPTIKFTTHSKTKRKTNSKKNISEPSDTIPNESKMIEMVDEHKYNNNNNTNIQVTPVIEISDEDDDDQEDYFELKLRM</sequence>
<feature type="region of interest" description="Disordered" evidence="8">
    <location>
        <begin position="427"/>
        <end position="452"/>
    </location>
</feature>
<evidence type="ECO:0000256" key="8">
    <source>
        <dbReference type="SAM" id="MobiDB-lite"/>
    </source>
</evidence>
<feature type="region of interest" description="Disordered" evidence="8">
    <location>
        <begin position="327"/>
        <end position="348"/>
    </location>
</feature>
<feature type="domain" description="C2H2-type" evidence="9">
    <location>
        <begin position="683"/>
        <end position="711"/>
    </location>
</feature>
<dbReference type="PANTHER" id="PTHR24377">
    <property type="entry name" value="IP01015P-RELATED"/>
    <property type="match status" value="1"/>
</dbReference>
<reference evidence="11" key="3">
    <citation type="submission" date="2022-06" db="UniProtKB">
        <authorList>
            <consortium name="EnsemblMetazoa"/>
        </authorList>
    </citation>
    <scope>IDENTIFICATION</scope>
</reference>
<keyword evidence="4" id="KW-0862">Zinc</keyword>
<dbReference type="InterPro" id="IPR013087">
    <property type="entry name" value="Znf_C2H2_type"/>
</dbReference>
<evidence type="ECO:0000256" key="5">
    <source>
        <dbReference type="ARBA" id="ARBA00023242"/>
    </source>
</evidence>
<feature type="compositionally biased region" description="Polar residues" evidence="8">
    <location>
        <begin position="443"/>
        <end position="452"/>
    </location>
</feature>
<dbReference type="SMART" id="SM00355">
    <property type="entry name" value="ZnF_C2H2"/>
    <property type="match status" value="3"/>
</dbReference>
<keyword evidence="2" id="KW-0677">Repeat</keyword>
<dbReference type="InterPro" id="IPR050826">
    <property type="entry name" value="Krueppel_C2H2_ZnFinger"/>
</dbReference>
<evidence type="ECO:0000313" key="10">
    <source>
        <dbReference type="EMBL" id="KAF7491226.1"/>
    </source>
</evidence>
<keyword evidence="7" id="KW-0175">Coiled coil</keyword>
<reference evidence="12" key="1">
    <citation type="journal article" date="2020" name="PLoS Negl. Trop. Dis.">
        <title>High-quality nuclear genome for Sarcoptes scabiei-A critical resource for a neglected parasite.</title>
        <authorList>
            <person name="Korhonen P.K."/>
            <person name="Gasser R.B."/>
            <person name="Ma G."/>
            <person name="Wang T."/>
            <person name="Stroehlein A.J."/>
            <person name="Young N.D."/>
            <person name="Ang C.S."/>
            <person name="Fernando D.D."/>
            <person name="Lu H.C."/>
            <person name="Taylor S."/>
            <person name="Reynolds S.L."/>
            <person name="Mofiz E."/>
            <person name="Najaraj S.H."/>
            <person name="Gowda H."/>
            <person name="Madugundu A."/>
            <person name="Renuse S."/>
            <person name="Holt D."/>
            <person name="Pandey A."/>
            <person name="Papenfuss A.T."/>
            <person name="Fischer K."/>
        </authorList>
    </citation>
    <scope>NUCLEOTIDE SEQUENCE [LARGE SCALE GENOMIC DNA]</scope>
</reference>
<dbReference type="EnsemblMetazoa" id="SSS_1740s_mrna">
    <property type="protein sequence ID" value="KAF7491226.1"/>
    <property type="gene ID" value="SSS_1740"/>
</dbReference>
<dbReference type="Gene3D" id="3.30.160.60">
    <property type="entry name" value="Classic Zinc Finger"/>
    <property type="match status" value="2"/>
</dbReference>
<evidence type="ECO:0000256" key="7">
    <source>
        <dbReference type="SAM" id="Coils"/>
    </source>
</evidence>
<dbReference type="EMBL" id="WVUK01000060">
    <property type="protein sequence ID" value="KAF7491226.1"/>
    <property type="molecule type" value="Genomic_DNA"/>
</dbReference>
<dbReference type="OrthoDB" id="6515404at2759"/>
<feature type="region of interest" description="Disordered" evidence="8">
    <location>
        <begin position="763"/>
        <end position="788"/>
    </location>
</feature>
<feature type="compositionally biased region" description="Basic residues" evidence="8">
    <location>
        <begin position="764"/>
        <end position="774"/>
    </location>
</feature>
<keyword evidence="3 6" id="KW-0863">Zinc-finger</keyword>
<evidence type="ECO:0000256" key="6">
    <source>
        <dbReference type="PROSITE-ProRule" id="PRU00042"/>
    </source>
</evidence>
<feature type="coiled-coil region" evidence="7">
    <location>
        <begin position="281"/>
        <end position="308"/>
    </location>
</feature>
<dbReference type="PROSITE" id="PS00028">
    <property type="entry name" value="ZINC_FINGER_C2H2_1"/>
    <property type="match status" value="2"/>
</dbReference>
<evidence type="ECO:0000256" key="1">
    <source>
        <dbReference type="ARBA" id="ARBA00022723"/>
    </source>
</evidence>
<dbReference type="SUPFAM" id="SSF57667">
    <property type="entry name" value="beta-beta-alpha zinc fingers"/>
    <property type="match status" value="1"/>
</dbReference>
<feature type="compositionally biased region" description="Polar residues" evidence="8">
    <location>
        <begin position="715"/>
        <end position="733"/>
    </location>
</feature>
<keyword evidence="1" id="KW-0479">Metal-binding</keyword>
<gene>
    <name evidence="10" type="ORF">SSS_1740</name>
</gene>
<evidence type="ECO:0000256" key="4">
    <source>
        <dbReference type="ARBA" id="ARBA00022833"/>
    </source>
</evidence>
<dbReference type="Proteomes" id="UP000070412">
    <property type="component" value="Unassembled WGS sequence"/>
</dbReference>
<evidence type="ECO:0000313" key="11">
    <source>
        <dbReference type="EnsemblMetazoa" id="KAF7491226.1"/>
    </source>
</evidence>
<proteinExistence type="predicted"/>
<dbReference type="PROSITE" id="PS50157">
    <property type="entry name" value="ZINC_FINGER_C2H2_2"/>
    <property type="match status" value="2"/>
</dbReference>
<feature type="domain" description="C2H2-type" evidence="9">
    <location>
        <begin position="655"/>
        <end position="682"/>
    </location>
</feature>
<evidence type="ECO:0000256" key="2">
    <source>
        <dbReference type="ARBA" id="ARBA00022737"/>
    </source>
</evidence>